<comment type="caution">
    <text evidence="1">The sequence shown here is derived from an EMBL/GenBank/DDBJ whole genome shotgun (WGS) entry which is preliminary data.</text>
</comment>
<dbReference type="EMBL" id="CPYD01000001">
    <property type="protein sequence ID" value="CND85361.1"/>
    <property type="molecule type" value="Genomic_DNA"/>
</dbReference>
<keyword evidence="2" id="KW-1185">Reference proteome</keyword>
<reference evidence="1 2" key="1">
    <citation type="submission" date="2015-03" db="EMBL/GenBank/DDBJ databases">
        <authorList>
            <consortium name="Pathogen Informatics"/>
            <person name="Murphy D."/>
        </authorList>
    </citation>
    <scope>NUCLEOTIDE SEQUENCE [LARGE SCALE GENOMIC DNA]</scope>
    <source>
        <strain evidence="2">type strain: CIP110231</strain>
    </source>
</reference>
<dbReference type="Proteomes" id="UP000040578">
    <property type="component" value="Unassembled WGS sequence"/>
</dbReference>
<organism evidence="1 2">
    <name type="scientific">Yersinia nurmii</name>
    <dbReference type="NCBI Taxonomy" id="685706"/>
    <lineage>
        <taxon>Bacteria</taxon>
        <taxon>Pseudomonadati</taxon>
        <taxon>Pseudomonadota</taxon>
        <taxon>Gammaproteobacteria</taxon>
        <taxon>Enterobacterales</taxon>
        <taxon>Yersiniaceae</taxon>
        <taxon>Yersinia</taxon>
    </lineage>
</organism>
<name>A0ABP1Y8B7_9GAMM</name>
<dbReference type="RefSeq" id="WP_049596389.1">
    <property type="nucleotide sequence ID" value="NZ_CPYD01000001.1"/>
</dbReference>
<sequence>MKKINGLSIDELKEIFSSVEELIVVTDKVTSGFDNHTKMALAILLFFSESNILDRLSKVRRIINAELESKLSGAEYDEWIETEVSCWDPPYNKTEEDLLEMQDENLLWTKYP</sequence>
<evidence type="ECO:0000313" key="2">
    <source>
        <dbReference type="Proteomes" id="UP000040578"/>
    </source>
</evidence>
<evidence type="ECO:0000313" key="1">
    <source>
        <dbReference type="EMBL" id="CND85361.1"/>
    </source>
</evidence>
<gene>
    <name evidence="1" type="ORF">ERS137967_00102</name>
</gene>
<accession>A0ABP1Y8B7</accession>
<protein>
    <submittedName>
        <fullName evidence="1">Uncharacterized protein</fullName>
    </submittedName>
</protein>
<proteinExistence type="predicted"/>